<dbReference type="EMBL" id="UHJL01000004">
    <property type="protein sequence ID" value="SUQ25822.1"/>
    <property type="molecule type" value="Genomic_DNA"/>
</dbReference>
<name>A0A380S7I8_FIBSU</name>
<dbReference type="RefSeq" id="WP_109573521.1">
    <property type="nucleotide sequence ID" value="NZ_UHJL01000004.1"/>
</dbReference>
<accession>A0A380S7I8</accession>
<evidence type="ECO:0000313" key="3">
    <source>
        <dbReference type="Proteomes" id="UP000255423"/>
    </source>
</evidence>
<sequence length="282" mass="31817">MGEKKLGKKIFEYLDYREFLKDYYSAKKEANPAFSLRVFSDKIGFKAKDFISRVMNGDKNLSSASIPKVASGLRLGKHETEFFIGLVKFNQAESMDERNAAFEEMQAALKVVRFSEKQHILGHAQYMVYSHWRHLIIRSLIGMFGFDGDYEALAKMVHPHVTADEAKKSVKLLEDCGLIKKGDDGKYVLTESAISTGDRTSKLALRGFHQHCLKLAADSIDRDPPGSRHVSGLTLGISQEGYERIVERINAFRKEIALIAEEDKNSDKVFQLQFALFPVGGK</sequence>
<dbReference type="AlphaFoldDB" id="A0A380S7I8"/>
<organism evidence="2 3">
    <name type="scientific">Fibrobacter succinogenes</name>
    <name type="common">Bacteroides succinogenes</name>
    <dbReference type="NCBI Taxonomy" id="833"/>
    <lineage>
        <taxon>Bacteria</taxon>
        <taxon>Pseudomonadati</taxon>
        <taxon>Fibrobacterota</taxon>
        <taxon>Fibrobacteria</taxon>
        <taxon>Fibrobacterales</taxon>
        <taxon>Fibrobacteraceae</taxon>
        <taxon>Fibrobacter</taxon>
    </lineage>
</organism>
<dbReference type="Proteomes" id="UP000255423">
    <property type="component" value="Unassembled WGS sequence"/>
</dbReference>
<protein>
    <submittedName>
        <fullName evidence="2">TIGR02147 family protein</fullName>
    </submittedName>
</protein>
<evidence type="ECO:0000313" key="2">
    <source>
        <dbReference type="EMBL" id="SUQ25822.1"/>
    </source>
</evidence>
<feature type="domain" description="DUF4423" evidence="1">
    <location>
        <begin position="115"/>
        <end position="279"/>
    </location>
</feature>
<dbReference type="Pfam" id="PF14394">
    <property type="entry name" value="DUF4423"/>
    <property type="match status" value="1"/>
</dbReference>
<dbReference type="InterPro" id="IPR025537">
    <property type="entry name" value="DUF4423"/>
</dbReference>
<reference evidence="2 3" key="1">
    <citation type="submission" date="2017-08" db="EMBL/GenBank/DDBJ databases">
        <authorList>
            <person name="de Groot N.N."/>
        </authorList>
    </citation>
    <scope>NUCLEOTIDE SEQUENCE [LARGE SCALE GENOMIC DNA]</scope>
    <source>
        <strain evidence="2 3">HM2</strain>
    </source>
</reference>
<gene>
    <name evidence="2" type="ORF">SAMN05661053_2617</name>
</gene>
<dbReference type="InterPro" id="IPR011873">
    <property type="entry name" value="CHP02147"/>
</dbReference>
<proteinExistence type="predicted"/>
<evidence type="ECO:0000259" key="1">
    <source>
        <dbReference type="Pfam" id="PF14394"/>
    </source>
</evidence>
<dbReference type="NCBIfam" id="TIGR02147">
    <property type="entry name" value="Fsuc_second"/>
    <property type="match status" value="1"/>
</dbReference>